<organism evidence="4 5">
    <name type="scientific">Pyrrhoderma noxium</name>
    <dbReference type="NCBI Taxonomy" id="2282107"/>
    <lineage>
        <taxon>Eukaryota</taxon>
        <taxon>Fungi</taxon>
        <taxon>Dikarya</taxon>
        <taxon>Basidiomycota</taxon>
        <taxon>Agaricomycotina</taxon>
        <taxon>Agaricomycetes</taxon>
        <taxon>Hymenochaetales</taxon>
        <taxon>Hymenochaetaceae</taxon>
        <taxon>Pyrrhoderma</taxon>
    </lineage>
</organism>
<sequence>MEIKFKHDASQHAIESVTIYRDGGAKVYRKFELSHKGGRYEVQIINLPSCIQEVSARVRFDNSQVAAVQVIRHEKQANALEGLNKKKKQIQEKKEIILQKRKTLWALLTESGSGSPQKSLPEHQLVMQLLNGLQKEILNVDDEISKVEEEEESIENEIEMKNRLDSSVTVYFDAPEAGRTTLSLTYLVNNVSFKPCYDINASLSEREEINDMRVVYQASLQQSSGEDWNDVVLKVSTFNPTENVDIPHTIHPLKWIPPESHYTSTSYCEPRELITLPGRYTISHNTKTQKIQNVVIADLNFTNVKLDHIFLTHRPKDVFLRATVINTSNRFLPGGSANIMLDGTLVGNTTIPDVHKGEKFICSLGGSQIFHIVVKDEEEKVGPSLAKCQRCLYIKHSHPHSIPLIVTALNKISNGKLELTRILESALPFDPTRERNYRSNRGADFKHIFDPKERIGSPNGYFEHTTEINPGVTVELIMEFSISIPS</sequence>
<dbReference type="Pfam" id="PF13600">
    <property type="entry name" value="DUF4140"/>
    <property type="match status" value="1"/>
</dbReference>
<protein>
    <submittedName>
        <fullName evidence="4">Mucoidy inhibitor A</fullName>
    </submittedName>
</protein>
<evidence type="ECO:0000313" key="5">
    <source>
        <dbReference type="Proteomes" id="UP000217199"/>
    </source>
</evidence>
<dbReference type="Proteomes" id="UP000217199">
    <property type="component" value="Unassembled WGS sequence"/>
</dbReference>
<keyword evidence="5" id="KW-1185">Reference proteome</keyword>
<dbReference type="PANTHER" id="PTHR31005">
    <property type="entry name" value="DUF4139 DOMAIN-CONTAINING PROTEIN"/>
    <property type="match status" value="1"/>
</dbReference>
<evidence type="ECO:0000313" key="4">
    <source>
        <dbReference type="EMBL" id="PAV15409.1"/>
    </source>
</evidence>
<evidence type="ECO:0000259" key="3">
    <source>
        <dbReference type="Pfam" id="PF13600"/>
    </source>
</evidence>
<evidence type="ECO:0000259" key="2">
    <source>
        <dbReference type="Pfam" id="PF13598"/>
    </source>
</evidence>
<dbReference type="PANTHER" id="PTHR31005:SF8">
    <property type="entry name" value="DUF4139 DOMAIN-CONTAINING PROTEIN"/>
    <property type="match status" value="1"/>
</dbReference>
<reference evidence="4 5" key="1">
    <citation type="journal article" date="2017" name="Mol. Ecol.">
        <title>Comparative and population genomic landscape of Phellinus noxius: A hypervariable fungus causing root rot in trees.</title>
        <authorList>
            <person name="Chung C.L."/>
            <person name="Lee T.J."/>
            <person name="Akiba M."/>
            <person name="Lee H.H."/>
            <person name="Kuo T.H."/>
            <person name="Liu D."/>
            <person name="Ke H.M."/>
            <person name="Yokoi T."/>
            <person name="Roa M.B."/>
            <person name="Lu M.J."/>
            <person name="Chang Y.Y."/>
            <person name="Ann P.J."/>
            <person name="Tsai J.N."/>
            <person name="Chen C.Y."/>
            <person name="Tzean S.S."/>
            <person name="Ota Y."/>
            <person name="Hattori T."/>
            <person name="Sahashi N."/>
            <person name="Liou R.F."/>
            <person name="Kikuchi T."/>
            <person name="Tsai I.J."/>
        </authorList>
    </citation>
    <scope>NUCLEOTIDE SEQUENCE [LARGE SCALE GENOMIC DNA]</scope>
    <source>
        <strain evidence="4 5">FFPRI411160</strain>
    </source>
</reference>
<feature type="domain" description="DUF4140" evidence="3">
    <location>
        <begin position="17"/>
        <end position="97"/>
    </location>
</feature>
<dbReference type="InParanoid" id="A0A286U7A3"/>
<dbReference type="InterPro" id="IPR011935">
    <property type="entry name" value="CHP02231"/>
</dbReference>
<accession>A0A286U7A3</accession>
<feature type="coiled-coil region" evidence="1">
    <location>
        <begin position="73"/>
        <end position="100"/>
    </location>
</feature>
<dbReference type="AlphaFoldDB" id="A0A286U7A3"/>
<comment type="caution">
    <text evidence="4">The sequence shown here is derived from an EMBL/GenBank/DDBJ whole genome shotgun (WGS) entry which is preliminary data.</text>
</comment>
<name>A0A286U7A3_9AGAM</name>
<dbReference type="OrthoDB" id="10068793at2759"/>
<gene>
    <name evidence="4" type="ORF">PNOK_0917300</name>
</gene>
<dbReference type="STRING" id="2282107.A0A286U7A3"/>
<feature type="coiled-coil region" evidence="1">
    <location>
        <begin position="130"/>
        <end position="167"/>
    </location>
</feature>
<evidence type="ECO:0000256" key="1">
    <source>
        <dbReference type="SAM" id="Coils"/>
    </source>
</evidence>
<proteinExistence type="predicted"/>
<keyword evidence="1" id="KW-0175">Coiled coil</keyword>
<dbReference type="Pfam" id="PF13598">
    <property type="entry name" value="DUF4139"/>
    <property type="match status" value="1"/>
</dbReference>
<feature type="domain" description="DUF4139" evidence="2">
    <location>
        <begin position="182"/>
        <end position="334"/>
    </location>
</feature>
<dbReference type="InterPro" id="IPR025554">
    <property type="entry name" value="DUF4140"/>
</dbReference>
<dbReference type="EMBL" id="NBII01000010">
    <property type="protein sequence ID" value="PAV15409.1"/>
    <property type="molecule type" value="Genomic_DNA"/>
</dbReference>
<dbReference type="InterPro" id="IPR037291">
    <property type="entry name" value="DUF4139"/>
</dbReference>